<protein>
    <submittedName>
        <fullName evidence="2">Uncharacterized protein</fullName>
    </submittedName>
</protein>
<keyword evidence="1" id="KW-1133">Transmembrane helix</keyword>
<accession>A0A2H0BGU0</accession>
<evidence type="ECO:0000313" key="3">
    <source>
        <dbReference type="Proteomes" id="UP000228495"/>
    </source>
</evidence>
<evidence type="ECO:0000313" key="2">
    <source>
        <dbReference type="EMBL" id="PIP56789.1"/>
    </source>
</evidence>
<feature type="transmembrane region" description="Helical" evidence="1">
    <location>
        <begin position="7"/>
        <end position="27"/>
    </location>
</feature>
<reference evidence="2 3" key="1">
    <citation type="submission" date="2017-09" db="EMBL/GenBank/DDBJ databases">
        <title>Depth-based differentiation of microbial function through sediment-hosted aquifers and enrichment of novel symbionts in the deep terrestrial subsurface.</title>
        <authorList>
            <person name="Probst A.J."/>
            <person name="Ladd B."/>
            <person name="Jarett J.K."/>
            <person name="Geller-Mcgrath D.E."/>
            <person name="Sieber C.M."/>
            <person name="Emerson J.B."/>
            <person name="Anantharaman K."/>
            <person name="Thomas B.C."/>
            <person name="Malmstrom R."/>
            <person name="Stieglmeier M."/>
            <person name="Klingl A."/>
            <person name="Woyke T."/>
            <person name="Ryan C.M."/>
            <person name="Banfield J.F."/>
        </authorList>
    </citation>
    <scope>NUCLEOTIDE SEQUENCE [LARGE SCALE GENOMIC DNA]</scope>
    <source>
        <strain evidence="2">CG22_combo_CG10-13_8_21_14_all_39_12</strain>
    </source>
</reference>
<organism evidence="2 3">
    <name type="scientific">candidate division WWE3 bacterium CG22_combo_CG10-13_8_21_14_all_39_12</name>
    <dbReference type="NCBI Taxonomy" id="1975094"/>
    <lineage>
        <taxon>Bacteria</taxon>
        <taxon>Katanobacteria</taxon>
    </lineage>
</organism>
<gene>
    <name evidence="2" type="ORF">COX05_01175</name>
</gene>
<comment type="caution">
    <text evidence="2">The sequence shown here is derived from an EMBL/GenBank/DDBJ whole genome shotgun (WGS) entry which is preliminary data.</text>
</comment>
<proteinExistence type="predicted"/>
<keyword evidence="1" id="KW-0812">Transmembrane</keyword>
<name>A0A2H0BGU0_UNCKA</name>
<dbReference type="EMBL" id="PCSU01000015">
    <property type="protein sequence ID" value="PIP56789.1"/>
    <property type="molecule type" value="Genomic_DNA"/>
</dbReference>
<evidence type="ECO:0000256" key="1">
    <source>
        <dbReference type="SAM" id="Phobius"/>
    </source>
</evidence>
<sequence length="203" mass="21975">MTSKIPLVVGIGLLATGGFMVFANMWFDKTFSFDLSPQPTVNPTLPPETTPMVTIIPYNSPTPNLNKTPSNKHIMQLPTITPPRSTPLPTNTPIPQNIQITATFTTQIYICTEDIADKARTIIGNAEQNIAPIDAQYTLCTGIADENAQSCVDSCGVSLACMQNCGISTDETYQSCTTIRDNQKDPLVTVAISEVSKICFVVE</sequence>
<keyword evidence="1" id="KW-0472">Membrane</keyword>
<dbReference type="Proteomes" id="UP000228495">
    <property type="component" value="Unassembled WGS sequence"/>
</dbReference>
<dbReference type="AlphaFoldDB" id="A0A2H0BGU0"/>